<dbReference type="SUPFAM" id="SSF55874">
    <property type="entry name" value="ATPase domain of HSP90 chaperone/DNA topoisomerase II/histidine kinase"/>
    <property type="match status" value="1"/>
</dbReference>
<proteinExistence type="predicted"/>
<evidence type="ECO:0000313" key="7">
    <source>
        <dbReference type="Proteomes" id="UP001431572"/>
    </source>
</evidence>
<dbReference type="Gene3D" id="3.40.50.2300">
    <property type="match status" value="1"/>
</dbReference>
<dbReference type="InterPro" id="IPR001789">
    <property type="entry name" value="Sig_transdc_resp-reg_receiver"/>
</dbReference>
<dbReference type="Proteomes" id="UP001431572">
    <property type="component" value="Chromosome 1"/>
</dbReference>
<dbReference type="InterPro" id="IPR050595">
    <property type="entry name" value="Bact_response_regulator"/>
</dbReference>
<dbReference type="SUPFAM" id="SSF52172">
    <property type="entry name" value="CheY-like"/>
    <property type="match status" value="1"/>
</dbReference>
<dbReference type="PANTHER" id="PTHR44591:SF3">
    <property type="entry name" value="RESPONSE REGULATORY DOMAIN-CONTAINING PROTEIN"/>
    <property type="match status" value="1"/>
</dbReference>
<evidence type="ECO:0000256" key="2">
    <source>
        <dbReference type="PROSITE-ProRule" id="PRU00169"/>
    </source>
</evidence>
<dbReference type="Proteomes" id="UP000521676">
    <property type="component" value="Unassembled WGS sequence"/>
</dbReference>
<dbReference type="CDD" id="cd00156">
    <property type="entry name" value="REC"/>
    <property type="match status" value="1"/>
</dbReference>
<keyword evidence="4" id="KW-0808">Transferase</keyword>
<dbReference type="Gene3D" id="3.30.565.10">
    <property type="entry name" value="Histidine kinase-like ATPase, C-terminal domain"/>
    <property type="match status" value="1"/>
</dbReference>
<protein>
    <submittedName>
        <fullName evidence="4">Hybrid sensor histidine kinase/response regulator</fullName>
    </submittedName>
</protein>
<dbReference type="InterPro" id="IPR036890">
    <property type="entry name" value="HATPase_C_sf"/>
</dbReference>
<dbReference type="PROSITE" id="PS50110">
    <property type="entry name" value="RESPONSE_REGULATORY"/>
    <property type="match status" value="1"/>
</dbReference>
<dbReference type="GO" id="GO:0016301">
    <property type="term" value="F:kinase activity"/>
    <property type="evidence" value="ECO:0007669"/>
    <property type="project" value="UniProtKB-KW"/>
</dbReference>
<dbReference type="InterPro" id="IPR011006">
    <property type="entry name" value="CheY-like_superfamily"/>
</dbReference>
<keyword evidence="4" id="KW-0418">Kinase</keyword>
<feature type="domain" description="Response regulatory" evidence="3">
    <location>
        <begin position="179"/>
        <end position="301"/>
    </location>
</feature>
<keyword evidence="7" id="KW-1185">Reference proteome</keyword>
<evidence type="ECO:0000259" key="3">
    <source>
        <dbReference type="PROSITE" id="PS50110"/>
    </source>
</evidence>
<evidence type="ECO:0000256" key="1">
    <source>
        <dbReference type="ARBA" id="ARBA00022553"/>
    </source>
</evidence>
<dbReference type="EMBL" id="JACATZ010000001">
    <property type="protein sequence ID" value="NWJ44608.1"/>
    <property type="molecule type" value="Genomic_DNA"/>
</dbReference>
<gene>
    <name evidence="4" type="ORF">HXX08_01900</name>
    <name evidence="5" type="ORF">OZ401_002300</name>
</gene>
<accession>A0A8T7LRJ1</accession>
<reference evidence="4 6" key="1">
    <citation type="submission" date="2020-06" db="EMBL/GenBank/DDBJ databases">
        <title>Anoxygenic phototrophic Chloroflexota member uses a Type I reaction center.</title>
        <authorList>
            <person name="Tsuji J.M."/>
            <person name="Shaw N.A."/>
            <person name="Nagashima S."/>
            <person name="Venkiteswaran J."/>
            <person name="Schiff S.L."/>
            <person name="Hanada S."/>
            <person name="Tank M."/>
            <person name="Neufeld J.D."/>
        </authorList>
    </citation>
    <scope>NUCLEOTIDE SEQUENCE [LARGE SCALE GENOMIC DNA]</scope>
    <source>
        <strain evidence="4">L227-S17</strain>
    </source>
</reference>
<dbReference type="Pfam" id="PF00072">
    <property type="entry name" value="Response_reg"/>
    <property type="match status" value="1"/>
</dbReference>
<keyword evidence="1" id="KW-0597">Phosphoprotein</keyword>
<dbReference type="GO" id="GO:0000160">
    <property type="term" value="P:phosphorelay signal transduction system"/>
    <property type="evidence" value="ECO:0007669"/>
    <property type="project" value="InterPro"/>
</dbReference>
<sequence>MRLKVGLLDLGEMLRDVSKQATVINPLCRIKVKGLNGAVIRGDRVHLESALLRLIEISASYSPGKCELALNLSLVDEGLVVDICNTTFKLSNEQQRNLHDSFHFYRPTNKHIGNFASIRDAIEEHGGKIWISGTDKNFSIFFSLPFREMETPLAEFGEDPTPYKLPPSIALDFELKRSSILLIGDNRDVLSLLKVSLNEAGWRVNIARNGVEAVESIAKQRPDLILLEWKSTSRDAHKILDRLRTYLNIRPGQLIKPPVVLMSSDNLSPMDWSKIKDMGIAGFLNKPLDFEEVKRVLANIWNNN</sequence>
<dbReference type="RefSeq" id="WP_341468384.1">
    <property type="nucleotide sequence ID" value="NZ_CP128399.1"/>
</dbReference>
<dbReference type="AlphaFoldDB" id="A0A8T7LRJ1"/>
<organism evidence="4 6">
    <name type="scientific">Candidatus Chlorohelix allophototropha</name>
    <dbReference type="NCBI Taxonomy" id="3003348"/>
    <lineage>
        <taxon>Bacteria</taxon>
        <taxon>Bacillati</taxon>
        <taxon>Chloroflexota</taxon>
        <taxon>Chloroflexia</taxon>
        <taxon>Candidatus Chloroheliales</taxon>
        <taxon>Candidatus Chloroheliaceae</taxon>
        <taxon>Candidatus Chlorohelix</taxon>
    </lineage>
</organism>
<dbReference type="SMART" id="SM00448">
    <property type="entry name" value="REC"/>
    <property type="match status" value="1"/>
</dbReference>
<evidence type="ECO:0000313" key="6">
    <source>
        <dbReference type="Proteomes" id="UP000521676"/>
    </source>
</evidence>
<name>A0A8T7LRJ1_9CHLR</name>
<evidence type="ECO:0000313" key="5">
    <source>
        <dbReference type="EMBL" id="WJW66497.1"/>
    </source>
</evidence>
<dbReference type="EMBL" id="CP128399">
    <property type="protein sequence ID" value="WJW66497.1"/>
    <property type="molecule type" value="Genomic_DNA"/>
</dbReference>
<dbReference type="PANTHER" id="PTHR44591">
    <property type="entry name" value="STRESS RESPONSE REGULATOR PROTEIN 1"/>
    <property type="match status" value="1"/>
</dbReference>
<evidence type="ECO:0000313" key="4">
    <source>
        <dbReference type="EMBL" id="NWJ44608.1"/>
    </source>
</evidence>
<comment type="caution">
    <text evidence="2">Lacks conserved residue(s) required for the propagation of feature annotation.</text>
</comment>
<reference evidence="5" key="2">
    <citation type="journal article" date="2024" name="Nature">
        <title>Anoxygenic phototroph of the Chloroflexota uses a type I reaction centre.</title>
        <authorList>
            <person name="Tsuji J.M."/>
            <person name="Shaw N.A."/>
            <person name="Nagashima S."/>
            <person name="Venkiteswaran J.J."/>
            <person name="Schiff S.L."/>
            <person name="Watanabe T."/>
            <person name="Fukui M."/>
            <person name="Hanada S."/>
            <person name="Tank M."/>
            <person name="Neufeld J.D."/>
        </authorList>
    </citation>
    <scope>NUCLEOTIDE SEQUENCE</scope>
    <source>
        <strain evidence="5">L227-S17</strain>
    </source>
</reference>